<dbReference type="EMBL" id="MFGO01000019">
    <property type="protein sequence ID" value="OGF40823.1"/>
    <property type="molecule type" value="Genomic_DNA"/>
</dbReference>
<proteinExistence type="predicted"/>
<evidence type="ECO:0000256" key="1">
    <source>
        <dbReference type="SAM" id="MobiDB-lite"/>
    </source>
</evidence>
<feature type="region of interest" description="Disordered" evidence="1">
    <location>
        <begin position="38"/>
        <end position="69"/>
    </location>
</feature>
<gene>
    <name evidence="2" type="ORF">A2531_06610</name>
</gene>
<feature type="region of interest" description="Disordered" evidence="1">
    <location>
        <begin position="93"/>
        <end position="137"/>
    </location>
</feature>
<feature type="compositionally biased region" description="Basic and acidic residues" evidence="1">
    <location>
        <begin position="55"/>
        <end position="66"/>
    </location>
</feature>
<comment type="caution">
    <text evidence="2">The sequence shown here is derived from an EMBL/GenBank/DDBJ whole genome shotgun (WGS) entry which is preliminary data.</text>
</comment>
<dbReference type="Proteomes" id="UP000177579">
    <property type="component" value="Unassembled WGS sequence"/>
</dbReference>
<feature type="compositionally biased region" description="Gly residues" evidence="1">
    <location>
        <begin position="120"/>
        <end position="133"/>
    </location>
</feature>
<feature type="compositionally biased region" description="Polar residues" evidence="1">
    <location>
        <begin position="38"/>
        <end position="51"/>
    </location>
</feature>
<feature type="compositionally biased region" description="Polar residues" evidence="1">
    <location>
        <begin position="102"/>
        <end position="116"/>
    </location>
</feature>
<reference evidence="2 3" key="1">
    <citation type="journal article" date="2016" name="Nat. Commun.">
        <title>Thousands of microbial genomes shed light on interconnected biogeochemical processes in an aquifer system.</title>
        <authorList>
            <person name="Anantharaman K."/>
            <person name="Brown C.T."/>
            <person name="Hug L.A."/>
            <person name="Sharon I."/>
            <person name="Castelle C.J."/>
            <person name="Probst A.J."/>
            <person name="Thomas B.C."/>
            <person name="Singh A."/>
            <person name="Wilkins M.J."/>
            <person name="Karaoz U."/>
            <person name="Brodie E.L."/>
            <person name="Williams K.H."/>
            <person name="Hubbard S.S."/>
            <person name="Banfield J.F."/>
        </authorList>
    </citation>
    <scope>NUCLEOTIDE SEQUENCE [LARGE SCALE GENOMIC DNA]</scope>
</reference>
<evidence type="ECO:0000313" key="2">
    <source>
        <dbReference type="EMBL" id="OGF40823.1"/>
    </source>
</evidence>
<protein>
    <submittedName>
        <fullName evidence="2">Uncharacterized protein</fullName>
    </submittedName>
</protein>
<organism evidence="2 3">
    <name type="scientific">Candidatus Falkowbacteria bacterium RIFOXYD2_FULL_34_120</name>
    <dbReference type="NCBI Taxonomy" id="1798007"/>
    <lineage>
        <taxon>Bacteria</taxon>
        <taxon>Candidatus Falkowiibacteriota</taxon>
    </lineage>
</organism>
<evidence type="ECO:0000313" key="3">
    <source>
        <dbReference type="Proteomes" id="UP000177579"/>
    </source>
</evidence>
<accession>A0A1F5TPD0</accession>
<name>A0A1F5TPD0_9BACT</name>
<sequence>MLKKISIQNKPAFSRKKLITISLLIVVLFSLMGCNKQTSQNSNQTAKNSIKNGPKRPDFGQPEEKPNISGLIKNVIGNEVTILKIEMPNRETANENTNNENLKVNQQQNSAPRTNLTRTFGGGGTGGDMGMRGGTRPEMTDENRAQMMERIKSMSTGEDRVTIPVGIRMLKISNGEPVEATLEDIKQDKMLMIWIDKNITDRNIATFVVIN</sequence>
<dbReference type="AlphaFoldDB" id="A0A1F5TPD0"/>
<dbReference type="PROSITE" id="PS51257">
    <property type="entry name" value="PROKAR_LIPOPROTEIN"/>
    <property type="match status" value="1"/>
</dbReference>